<dbReference type="Proteomes" id="UP000244090">
    <property type="component" value="Unassembled WGS sequence"/>
</dbReference>
<comment type="caution">
    <text evidence="2">The sequence shown here is derived from an EMBL/GenBank/DDBJ whole genome shotgun (WGS) entry which is preliminary data.</text>
</comment>
<evidence type="ECO:0000259" key="1">
    <source>
        <dbReference type="Pfam" id="PF14289"/>
    </source>
</evidence>
<gene>
    <name evidence="2" type="ORF">C8N46_111109</name>
</gene>
<organism evidence="2 3">
    <name type="scientific">Kordia periserrulae</name>
    <dbReference type="NCBI Taxonomy" id="701523"/>
    <lineage>
        <taxon>Bacteria</taxon>
        <taxon>Pseudomonadati</taxon>
        <taxon>Bacteroidota</taxon>
        <taxon>Flavobacteriia</taxon>
        <taxon>Flavobacteriales</taxon>
        <taxon>Flavobacteriaceae</taxon>
        <taxon>Kordia</taxon>
    </lineage>
</organism>
<dbReference type="OrthoDB" id="1143206at2"/>
<reference evidence="2 3" key="1">
    <citation type="submission" date="2018-04" db="EMBL/GenBank/DDBJ databases">
        <title>Genomic Encyclopedia of Archaeal and Bacterial Type Strains, Phase II (KMG-II): from individual species to whole genera.</title>
        <authorList>
            <person name="Goeker M."/>
        </authorList>
    </citation>
    <scope>NUCLEOTIDE SEQUENCE [LARGE SCALE GENOMIC DNA]</scope>
    <source>
        <strain evidence="2 3">DSM 25731</strain>
    </source>
</reference>
<proteinExistence type="predicted"/>
<dbReference type="PROSITE" id="PS51257">
    <property type="entry name" value="PROKAR_LIPOPROTEIN"/>
    <property type="match status" value="1"/>
</dbReference>
<dbReference type="Pfam" id="PF14289">
    <property type="entry name" value="DUF4369"/>
    <property type="match status" value="1"/>
</dbReference>
<dbReference type="RefSeq" id="WP_108116557.1">
    <property type="nucleotide sequence ID" value="NZ_QBKT01000011.1"/>
</dbReference>
<dbReference type="EMBL" id="QBKT01000011">
    <property type="protein sequence ID" value="PTX59040.1"/>
    <property type="molecule type" value="Genomic_DNA"/>
</dbReference>
<dbReference type="InterPro" id="IPR025380">
    <property type="entry name" value="DUF4369"/>
</dbReference>
<accession>A0A2T6BSI3</accession>
<dbReference type="AlphaFoldDB" id="A0A2T6BSI3"/>
<name>A0A2T6BSI3_9FLAO</name>
<feature type="domain" description="DUF4369" evidence="1">
    <location>
        <begin position="26"/>
        <end position="124"/>
    </location>
</feature>
<sequence length="237" mass="27214">MFRKCLILLAILGFIACGKEIKGNLTITGNIDGLKEGTLYLQKVQDTTLVNLDSLVVNGDAHFTFHTTIEEPEVLYMYLDKKDFNDLNDRVEFFAESGEMTFNTTLRRFVNDAKVTGSKNHNDLVTFKEFMTKFNTKELMLLRDGMDAKKEEDVKKVQEINTQISNYAKSRMRYILNYAITNGDKEIAPYVVTTEASDANEKFLDTVYKRLSPKIADSKYGKKLKELLEARKVEEKE</sequence>
<evidence type="ECO:0000313" key="2">
    <source>
        <dbReference type="EMBL" id="PTX59040.1"/>
    </source>
</evidence>
<evidence type="ECO:0000313" key="3">
    <source>
        <dbReference type="Proteomes" id="UP000244090"/>
    </source>
</evidence>
<protein>
    <submittedName>
        <fullName evidence="2">Uncharacterized protein DUF4369</fullName>
    </submittedName>
</protein>
<keyword evidence="3" id="KW-1185">Reference proteome</keyword>